<dbReference type="AlphaFoldDB" id="A0A074XT35"/>
<dbReference type="EMBL" id="KL584702">
    <property type="protein sequence ID" value="KEQ77741.1"/>
    <property type="molecule type" value="Genomic_DNA"/>
</dbReference>
<feature type="region of interest" description="Disordered" evidence="1">
    <location>
        <begin position="303"/>
        <end position="324"/>
    </location>
</feature>
<sequence length="599" mass="64264">MTTSCSYDFNSLFSLRSQAILPLHHTSAQALNLWSPSAQYNAHGQTQPFPFADYVRGIGSITTTKAINDIFEDMSWDAPAQDSWGTAEAQPELSPVADHKTDPVAAEEPTAGLTSEITVDPSSSVAAASPTTSEVRKSSLADLTNGDREAINAHLAKRLGPHKFLSRYIKQKDDAELADTVIDHAMNGHAAHTDMSEPDGAASVVGGSSSNLSTSASAIVIKNEAFQTAPDLETSNLLSGTTPTASVADGVGSTIQSTIPSSNPSPRPLRSLGPHHRLKALAMAQDIPLPQSPAPVAKSAIDTKPAIVQGSPPTTSAADDGNESDVSSLAYEAFKTELPSSSDKEKHIDLKAHTPSLNPRAVDYLPPRSTSPLTLSKNAISDSEAEYINNCCPVPSNWSIPTIIGSFTNVNVGEFTIGSIHKPLLNHYSQFFATAFTDDSEVKKEELVHVIEDPSYAVFREWVYGRSFAQAYDNIDLKTLIQLWRFGARIQAPLFTNTVADAIIRKTITADDLSAAADEIDALLKVVAVNSTFRLLISHCVILSGVQLNQDQVWPEPLLLSILLCLNMGRSTCAAIQMSSKDNPCIYHLHPHGTNCKTS</sequence>
<evidence type="ECO:0000313" key="2">
    <source>
        <dbReference type="EMBL" id="KEQ77741.1"/>
    </source>
</evidence>
<feature type="compositionally biased region" description="Low complexity" evidence="1">
    <location>
        <begin position="118"/>
        <end position="133"/>
    </location>
</feature>
<evidence type="ECO:0000256" key="1">
    <source>
        <dbReference type="SAM" id="MobiDB-lite"/>
    </source>
</evidence>
<proteinExistence type="predicted"/>
<gene>
    <name evidence="2" type="ORF">M436DRAFT_59702</name>
</gene>
<dbReference type="GeneID" id="25412856"/>
<evidence type="ECO:0000313" key="3">
    <source>
        <dbReference type="Proteomes" id="UP000027730"/>
    </source>
</evidence>
<dbReference type="OrthoDB" id="3895140at2759"/>
<feature type="region of interest" description="Disordered" evidence="1">
    <location>
        <begin position="82"/>
        <end position="141"/>
    </location>
</feature>
<name>A0A074XT35_9PEZI</name>
<keyword evidence="3" id="KW-1185">Reference proteome</keyword>
<accession>A0A074XT35</accession>
<feature type="region of interest" description="Disordered" evidence="1">
    <location>
        <begin position="234"/>
        <end position="273"/>
    </location>
</feature>
<evidence type="ECO:0008006" key="4">
    <source>
        <dbReference type="Google" id="ProtNLM"/>
    </source>
</evidence>
<protein>
    <recommendedName>
        <fullName evidence="4">BTB domain-containing protein</fullName>
    </recommendedName>
</protein>
<dbReference type="HOGENOM" id="CLU_460763_0_0_1"/>
<feature type="compositionally biased region" description="Polar residues" evidence="1">
    <location>
        <begin position="234"/>
        <end position="245"/>
    </location>
</feature>
<organism evidence="2 3">
    <name type="scientific">Aureobasidium namibiae CBS 147.97</name>
    <dbReference type="NCBI Taxonomy" id="1043004"/>
    <lineage>
        <taxon>Eukaryota</taxon>
        <taxon>Fungi</taxon>
        <taxon>Dikarya</taxon>
        <taxon>Ascomycota</taxon>
        <taxon>Pezizomycotina</taxon>
        <taxon>Dothideomycetes</taxon>
        <taxon>Dothideomycetidae</taxon>
        <taxon>Dothideales</taxon>
        <taxon>Saccotheciaceae</taxon>
        <taxon>Aureobasidium</taxon>
    </lineage>
</organism>
<dbReference type="RefSeq" id="XP_013432079.1">
    <property type="nucleotide sequence ID" value="XM_013576625.1"/>
</dbReference>
<reference evidence="2 3" key="1">
    <citation type="journal article" date="2014" name="BMC Genomics">
        <title>Genome sequencing of four Aureobasidium pullulans varieties: biotechnological potential, stress tolerance, and description of new species.</title>
        <authorList>
            <person name="Gostin Ar C."/>
            <person name="Ohm R.A."/>
            <person name="Kogej T."/>
            <person name="Sonjak S."/>
            <person name="Turk M."/>
            <person name="Zajc J."/>
            <person name="Zalar P."/>
            <person name="Grube M."/>
            <person name="Sun H."/>
            <person name="Han J."/>
            <person name="Sharma A."/>
            <person name="Chiniquy J."/>
            <person name="Ngan C.Y."/>
            <person name="Lipzen A."/>
            <person name="Barry K."/>
            <person name="Grigoriev I.V."/>
            <person name="Gunde-Cimerman N."/>
        </authorList>
    </citation>
    <scope>NUCLEOTIDE SEQUENCE [LARGE SCALE GENOMIC DNA]</scope>
    <source>
        <strain evidence="2 3">CBS 147.97</strain>
    </source>
</reference>
<feature type="compositionally biased region" description="Low complexity" evidence="1">
    <location>
        <begin position="260"/>
        <end position="272"/>
    </location>
</feature>
<dbReference type="Proteomes" id="UP000027730">
    <property type="component" value="Unassembled WGS sequence"/>
</dbReference>